<evidence type="ECO:0000256" key="1">
    <source>
        <dbReference type="ARBA" id="ARBA00023450"/>
    </source>
</evidence>
<dbReference type="RefSeq" id="WP_385927899.1">
    <property type="nucleotide sequence ID" value="NZ_JBHRZH010000018.1"/>
</dbReference>
<dbReference type="InterPro" id="IPR003615">
    <property type="entry name" value="HNH_nuc"/>
</dbReference>
<dbReference type="Gene3D" id="1.10.30.50">
    <property type="match status" value="1"/>
</dbReference>
<feature type="domain" description="HNH nuclease" evidence="2">
    <location>
        <begin position="324"/>
        <end position="376"/>
    </location>
</feature>
<comment type="similarity">
    <text evidence="1">Belongs to the Rv1128c/1148c/1588c/1702c/1945/3466 family.</text>
</comment>
<dbReference type="CDD" id="cd00085">
    <property type="entry name" value="HNHc"/>
    <property type="match status" value="1"/>
</dbReference>
<evidence type="ECO:0000313" key="3">
    <source>
        <dbReference type="EMBL" id="MFC3763326.1"/>
    </source>
</evidence>
<evidence type="ECO:0000313" key="4">
    <source>
        <dbReference type="Proteomes" id="UP001595699"/>
    </source>
</evidence>
<dbReference type="InterPro" id="IPR003870">
    <property type="entry name" value="DUF222"/>
</dbReference>
<dbReference type="SMART" id="SM00507">
    <property type="entry name" value="HNHc"/>
    <property type="match status" value="1"/>
</dbReference>
<keyword evidence="4" id="KW-1185">Reference proteome</keyword>
<organism evidence="3 4">
    <name type="scientific">Tenggerimyces flavus</name>
    <dbReference type="NCBI Taxonomy" id="1708749"/>
    <lineage>
        <taxon>Bacteria</taxon>
        <taxon>Bacillati</taxon>
        <taxon>Actinomycetota</taxon>
        <taxon>Actinomycetes</taxon>
        <taxon>Propionibacteriales</taxon>
        <taxon>Nocardioidaceae</taxon>
        <taxon>Tenggerimyces</taxon>
    </lineage>
</organism>
<gene>
    <name evidence="3" type="ORF">ACFOUW_20985</name>
</gene>
<protein>
    <submittedName>
        <fullName evidence="3">DUF222 domain-containing protein</fullName>
    </submittedName>
</protein>
<dbReference type="Pfam" id="PF02720">
    <property type="entry name" value="DUF222"/>
    <property type="match status" value="1"/>
</dbReference>
<name>A0ABV7YFA7_9ACTN</name>
<dbReference type="EMBL" id="JBHRZH010000018">
    <property type="protein sequence ID" value="MFC3763326.1"/>
    <property type="molecule type" value="Genomic_DNA"/>
</dbReference>
<evidence type="ECO:0000259" key="2">
    <source>
        <dbReference type="SMART" id="SM00507"/>
    </source>
</evidence>
<dbReference type="Pfam" id="PF01844">
    <property type="entry name" value="HNH"/>
    <property type="match status" value="1"/>
</dbReference>
<dbReference type="InterPro" id="IPR002711">
    <property type="entry name" value="HNH"/>
</dbReference>
<proteinExistence type="inferred from homology"/>
<comment type="caution">
    <text evidence="3">The sequence shown here is derived from an EMBL/GenBank/DDBJ whole genome shotgun (WGS) entry which is preliminary data.</text>
</comment>
<feature type="non-terminal residue" evidence="3">
    <location>
        <position position="434"/>
    </location>
</feature>
<dbReference type="Proteomes" id="UP001595699">
    <property type="component" value="Unassembled WGS sequence"/>
</dbReference>
<reference evidence="4" key="1">
    <citation type="journal article" date="2019" name="Int. J. Syst. Evol. Microbiol.">
        <title>The Global Catalogue of Microorganisms (GCM) 10K type strain sequencing project: providing services to taxonomists for standard genome sequencing and annotation.</title>
        <authorList>
            <consortium name="The Broad Institute Genomics Platform"/>
            <consortium name="The Broad Institute Genome Sequencing Center for Infectious Disease"/>
            <person name="Wu L."/>
            <person name="Ma J."/>
        </authorList>
    </citation>
    <scope>NUCLEOTIDE SEQUENCE [LARGE SCALE GENOMIC DNA]</scope>
    <source>
        <strain evidence="4">CGMCC 4.7241</strain>
    </source>
</reference>
<sequence length="434" mass="47405">MESTTCSNTIGTADGVSAWSMSDDQLTTALLDNATQLNQLQGRQLELIREADARNLAVTAGAANTAQWVAGVLRVPSAEAGAMVKLASHLHADLPATARALAEGEISVPHARVISRVVTMLPSHIATPELRSEVEATLLKNAATFDPKVLGKVGNRLLETVAPDLADQVLELKLKQEEASAERDRFLRMTFDTTSGTWRVTARLPKVVGERLKLVLDPLAAPQPGPDGRDTRLPEQRNVDALDEACRRLLAEKLVPSHGGNPTQLVVTVTQTGGRTLHTGIELSRKLVDQLMCEADRAFLVKPDDQPGRVTLLTDTQQRLFQGKLRRLLELRDGGCAFPGCDRPPGWCHAHHVVPWSKGGPTTRDNGVLLCGYHHRLIHQGAWQVRIALDGLPEFLPPDWIDPHQQPLRNHRLTLACLPLSGLRTAYGPVWKGE</sequence>
<accession>A0ABV7YFA7</accession>